<dbReference type="EMBL" id="JAWDGP010005963">
    <property type="protein sequence ID" value="KAK3749082.1"/>
    <property type="molecule type" value="Genomic_DNA"/>
</dbReference>
<evidence type="ECO:0000256" key="9">
    <source>
        <dbReference type="PROSITE-ProRule" id="PRU00205"/>
    </source>
</evidence>
<feature type="transmembrane region" description="Helical" evidence="11">
    <location>
        <begin position="296"/>
        <end position="317"/>
    </location>
</feature>
<feature type="transmembrane region" description="Helical" evidence="11">
    <location>
        <begin position="122"/>
        <end position="140"/>
    </location>
</feature>
<accession>A0AAE1D150</accession>
<dbReference type="GO" id="GO:0006616">
    <property type="term" value="P:SRP-dependent cotranslational protein targeting to membrane, translocation"/>
    <property type="evidence" value="ECO:0007669"/>
    <property type="project" value="InterPro"/>
</dbReference>
<evidence type="ECO:0000256" key="4">
    <source>
        <dbReference type="ARBA" id="ARBA00022692"/>
    </source>
</evidence>
<evidence type="ECO:0000256" key="8">
    <source>
        <dbReference type="PIRNR" id="PIRNR005449"/>
    </source>
</evidence>
<protein>
    <recommendedName>
        <fullName evidence="8">Translocating chain-associated membrane protein</fullName>
    </recommendedName>
</protein>
<gene>
    <name evidence="13" type="ORF">RRG08_034056</name>
</gene>
<evidence type="ECO:0000259" key="12">
    <source>
        <dbReference type="PROSITE" id="PS50922"/>
    </source>
</evidence>
<organism evidence="13 14">
    <name type="scientific">Elysia crispata</name>
    <name type="common">lettuce slug</name>
    <dbReference type="NCBI Taxonomy" id="231223"/>
    <lineage>
        <taxon>Eukaryota</taxon>
        <taxon>Metazoa</taxon>
        <taxon>Spiralia</taxon>
        <taxon>Lophotrochozoa</taxon>
        <taxon>Mollusca</taxon>
        <taxon>Gastropoda</taxon>
        <taxon>Heterobranchia</taxon>
        <taxon>Euthyneura</taxon>
        <taxon>Panpulmonata</taxon>
        <taxon>Sacoglossa</taxon>
        <taxon>Placobranchoidea</taxon>
        <taxon>Plakobranchidae</taxon>
        <taxon>Elysia</taxon>
    </lineage>
</organism>
<evidence type="ECO:0000256" key="7">
    <source>
        <dbReference type="ARBA" id="ARBA00023136"/>
    </source>
</evidence>
<comment type="subcellular location">
    <subcellularLocation>
        <location evidence="1">Membrane</location>
        <topology evidence="1">Multi-pass membrane protein</topology>
    </subcellularLocation>
</comment>
<name>A0AAE1D150_9GAST</name>
<evidence type="ECO:0000256" key="1">
    <source>
        <dbReference type="ARBA" id="ARBA00004141"/>
    </source>
</evidence>
<evidence type="ECO:0000256" key="6">
    <source>
        <dbReference type="ARBA" id="ARBA00022989"/>
    </source>
</evidence>
<reference evidence="13" key="1">
    <citation type="journal article" date="2023" name="G3 (Bethesda)">
        <title>A reference genome for the long-term kleptoplast-retaining sea slug Elysia crispata morphotype clarki.</title>
        <authorList>
            <person name="Eastman K.E."/>
            <person name="Pendleton A.L."/>
            <person name="Shaikh M.A."/>
            <person name="Suttiyut T."/>
            <person name="Ogas R."/>
            <person name="Tomko P."/>
            <person name="Gavelis G."/>
            <person name="Widhalm J.R."/>
            <person name="Wisecaver J.H."/>
        </authorList>
    </citation>
    <scope>NUCLEOTIDE SEQUENCE</scope>
    <source>
        <strain evidence="13">ECLA1</strain>
    </source>
</reference>
<keyword evidence="8" id="KW-0811">Translocation</keyword>
<feature type="compositionally biased region" description="Basic residues" evidence="10">
    <location>
        <begin position="334"/>
        <end position="345"/>
    </location>
</feature>
<keyword evidence="6 11" id="KW-1133">Transmembrane helix</keyword>
<feature type="transmembrane region" description="Helical" evidence="11">
    <location>
        <begin position="79"/>
        <end position="101"/>
    </location>
</feature>
<dbReference type="SMART" id="SM00724">
    <property type="entry name" value="TLC"/>
    <property type="match status" value="1"/>
</dbReference>
<proteinExistence type="inferred from homology"/>
<evidence type="ECO:0000256" key="5">
    <source>
        <dbReference type="ARBA" id="ARBA00022927"/>
    </source>
</evidence>
<evidence type="ECO:0000256" key="3">
    <source>
        <dbReference type="ARBA" id="ARBA00022448"/>
    </source>
</evidence>
<dbReference type="InterPro" id="IPR016447">
    <property type="entry name" value="Translocation_assoc_membrane"/>
</dbReference>
<evidence type="ECO:0000256" key="10">
    <source>
        <dbReference type="SAM" id="MobiDB-lite"/>
    </source>
</evidence>
<evidence type="ECO:0000256" key="2">
    <source>
        <dbReference type="ARBA" id="ARBA00005999"/>
    </source>
</evidence>
<sequence>MAPRRSKNSKSPPILSHEFFIQNHADIVSCIAMVFIIGLMFQATSPIASLFITLQHNQTINDSVTGDTVVVYGTGVRDLFTVCFYSLVCIVVHAVIQEYLLDKLNRKMHLSKVKHSKFNESGQLLVFFLLSAVWGADLFFRENYITSVNQLWEGYPHNQLPFIVKFFFIVQIAYWLHNYPEMYFQKVRKEEISERVQYTTLYLSLIAAAYFLNFNRVALCLLVVHYTTEFLYHSALLCHYSEKTELAATIFMVFDVLFVLVRLGSITLAVLTFWIGLAPSSQPSIDVATGNYNSNFMRMTCLGAVCLSQAGLMWNFITFQLRKFREKSASNSSRKPRSPTKKKQPAVKPIAAEDLDSLPEVDQNAASENGNVRARRARK</sequence>
<feature type="region of interest" description="Disordered" evidence="10">
    <location>
        <begin position="328"/>
        <end position="379"/>
    </location>
</feature>
<evidence type="ECO:0000313" key="13">
    <source>
        <dbReference type="EMBL" id="KAK3749082.1"/>
    </source>
</evidence>
<keyword evidence="4 9" id="KW-0812">Transmembrane</keyword>
<evidence type="ECO:0000313" key="14">
    <source>
        <dbReference type="Proteomes" id="UP001283361"/>
    </source>
</evidence>
<dbReference type="GO" id="GO:0005789">
    <property type="term" value="C:endoplasmic reticulum membrane"/>
    <property type="evidence" value="ECO:0007669"/>
    <property type="project" value="TreeGrafter"/>
</dbReference>
<comment type="similarity">
    <text evidence="2 8">Belongs to the TRAM family.</text>
</comment>
<dbReference type="Pfam" id="PF03798">
    <property type="entry name" value="TRAM_LAG1_CLN8"/>
    <property type="match status" value="1"/>
</dbReference>
<dbReference type="GO" id="GO:0045048">
    <property type="term" value="P:protein insertion into ER membrane"/>
    <property type="evidence" value="ECO:0007669"/>
    <property type="project" value="TreeGrafter"/>
</dbReference>
<dbReference type="PANTHER" id="PTHR12371:SF11">
    <property type="entry name" value="TRANSLOCATING CHAIN-ASSOCIATED MEMBRANE PROTEIN"/>
    <property type="match status" value="1"/>
</dbReference>
<dbReference type="PANTHER" id="PTHR12371">
    <property type="entry name" value="TRANSLOCATION ASSOCIATED MEMBRANE PROTEIN"/>
    <property type="match status" value="1"/>
</dbReference>
<feature type="transmembrane region" description="Helical" evidence="11">
    <location>
        <begin position="160"/>
        <end position="176"/>
    </location>
</feature>
<feature type="transmembrane region" description="Helical" evidence="11">
    <location>
        <begin position="250"/>
        <end position="276"/>
    </location>
</feature>
<keyword evidence="14" id="KW-1185">Reference proteome</keyword>
<keyword evidence="3 8" id="KW-0813">Transport</keyword>
<dbReference type="PIRSF" id="PIRSF005449">
    <property type="entry name" value="Translocation_assoc_membrane"/>
    <property type="match status" value="1"/>
</dbReference>
<evidence type="ECO:0000256" key="11">
    <source>
        <dbReference type="SAM" id="Phobius"/>
    </source>
</evidence>
<comment type="caution">
    <text evidence="13">The sequence shown here is derived from an EMBL/GenBank/DDBJ whole genome shotgun (WGS) entry which is preliminary data.</text>
</comment>
<feature type="domain" description="TLC" evidence="12">
    <location>
        <begin position="116"/>
        <end position="327"/>
    </location>
</feature>
<dbReference type="PROSITE" id="PS50922">
    <property type="entry name" value="TLC"/>
    <property type="match status" value="1"/>
</dbReference>
<keyword evidence="7 9" id="KW-0472">Membrane</keyword>
<dbReference type="AlphaFoldDB" id="A0AAE1D150"/>
<dbReference type="InterPro" id="IPR006634">
    <property type="entry name" value="TLC-dom"/>
</dbReference>
<dbReference type="Proteomes" id="UP001283361">
    <property type="component" value="Unassembled WGS sequence"/>
</dbReference>
<keyword evidence="5 8" id="KW-0653">Protein transport</keyword>